<reference evidence="1 2" key="1">
    <citation type="submission" date="2020-04" db="EMBL/GenBank/DDBJ databases">
        <title>Luteolibacter sp. G-1-1-1 isolated from soil.</title>
        <authorList>
            <person name="Dahal R.H."/>
        </authorList>
    </citation>
    <scope>NUCLEOTIDE SEQUENCE [LARGE SCALE GENOMIC DNA]</scope>
    <source>
        <strain evidence="1 2">G-1-1-1</strain>
    </source>
</reference>
<gene>
    <name evidence="1" type="ORF">HHL09_24135</name>
</gene>
<evidence type="ECO:0000313" key="2">
    <source>
        <dbReference type="Proteomes" id="UP000501812"/>
    </source>
</evidence>
<dbReference type="Proteomes" id="UP000501812">
    <property type="component" value="Chromosome"/>
</dbReference>
<evidence type="ECO:0000313" key="1">
    <source>
        <dbReference type="EMBL" id="QJE98736.1"/>
    </source>
</evidence>
<dbReference type="EMBL" id="CP051774">
    <property type="protein sequence ID" value="QJE98736.1"/>
    <property type="molecule type" value="Genomic_DNA"/>
</dbReference>
<organism evidence="1 2">
    <name type="scientific">Luteolibacter luteus</name>
    <dbReference type="NCBI Taxonomy" id="2728835"/>
    <lineage>
        <taxon>Bacteria</taxon>
        <taxon>Pseudomonadati</taxon>
        <taxon>Verrucomicrobiota</taxon>
        <taxon>Verrucomicrobiia</taxon>
        <taxon>Verrucomicrobiales</taxon>
        <taxon>Verrucomicrobiaceae</taxon>
        <taxon>Luteolibacter</taxon>
    </lineage>
</organism>
<proteinExistence type="predicted"/>
<accession>A0A858RMV7</accession>
<dbReference type="RefSeq" id="WP_169457223.1">
    <property type="nucleotide sequence ID" value="NZ_CP051774.1"/>
</dbReference>
<dbReference type="KEGG" id="luo:HHL09_24135"/>
<name>A0A858RMV7_9BACT</name>
<sequence length="94" mass="10587">MKIPLLSDVPEDALPLVLAEIERTGLGKPEKFHLKTFFYRLSDPLDPHPLQADVMVGSGNRIIGVRNDRAEAVFYLKKENGKWMVMDPKARGTP</sequence>
<dbReference type="AlphaFoldDB" id="A0A858RMV7"/>
<keyword evidence="2" id="KW-1185">Reference proteome</keyword>
<protein>
    <submittedName>
        <fullName evidence="1">Uncharacterized protein</fullName>
    </submittedName>
</protein>